<dbReference type="Proteomes" id="UP001642501">
    <property type="component" value="Unassembled WGS sequence"/>
</dbReference>
<dbReference type="InterPro" id="IPR056616">
    <property type="entry name" value="Chromo_MIT1"/>
</dbReference>
<feature type="region of interest" description="Disordered" evidence="11">
    <location>
        <begin position="1"/>
        <end position="116"/>
    </location>
</feature>
<comment type="caution">
    <text evidence="15">The sequence shown here is derived from an EMBL/GenBank/DDBJ whole genome shotgun (WGS) entry which is preliminary data.</text>
</comment>
<organism evidence="15 16">
    <name type="scientific">Sporothrix epigloea</name>
    <dbReference type="NCBI Taxonomy" id="1892477"/>
    <lineage>
        <taxon>Eukaryota</taxon>
        <taxon>Fungi</taxon>
        <taxon>Dikarya</taxon>
        <taxon>Ascomycota</taxon>
        <taxon>Pezizomycotina</taxon>
        <taxon>Sordariomycetes</taxon>
        <taxon>Sordariomycetidae</taxon>
        <taxon>Ophiostomatales</taxon>
        <taxon>Ophiostomataceae</taxon>
        <taxon>Sporothrix</taxon>
    </lineage>
</organism>
<feature type="domain" description="Helicase C-terminal" evidence="14">
    <location>
        <begin position="1213"/>
        <end position="1364"/>
    </location>
</feature>
<evidence type="ECO:0000256" key="6">
    <source>
        <dbReference type="ARBA" id="ARBA00022801"/>
    </source>
</evidence>
<feature type="compositionally biased region" description="Polar residues" evidence="11">
    <location>
        <begin position="2051"/>
        <end position="2060"/>
    </location>
</feature>
<dbReference type="InterPro" id="IPR001650">
    <property type="entry name" value="Helicase_C-like"/>
</dbReference>
<dbReference type="InterPro" id="IPR000330">
    <property type="entry name" value="SNF2_N"/>
</dbReference>
<protein>
    <recommendedName>
        <fullName evidence="17">Chromatin remodeling complex subunit</fullName>
    </recommendedName>
</protein>
<keyword evidence="6" id="KW-0378">Hydrolase</keyword>
<feature type="compositionally biased region" description="Basic and acidic residues" evidence="11">
    <location>
        <begin position="91"/>
        <end position="104"/>
    </location>
</feature>
<evidence type="ECO:0000313" key="16">
    <source>
        <dbReference type="Proteomes" id="UP001642501"/>
    </source>
</evidence>
<feature type="compositionally biased region" description="Polar residues" evidence="11">
    <location>
        <begin position="17"/>
        <end position="30"/>
    </location>
</feature>
<keyword evidence="9" id="KW-0539">Nucleus</keyword>
<dbReference type="InterPro" id="IPR016197">
    <property type="entry name" value="Chromo-like_dom_sf"/>
</dbReference>
<evidence type="ECO:0000256" key="8">
    <source>
        <dbReference type="ARBA" id="ARBA00022840"/>
    </source>
</evidence>
<keyword evidence="7" id="KW-0862">Zinc</keyword>
<dbReference type="SMART" id="SM00487">
    <property type="entry name" value="DEXDc"/>
    <property type="match status" value="1"/>
</dbReference>
<feature type="compositionally biased region" description="Low complexity" evidence="11">
    <location>
        <begin position="286"/>
        <end position="306"/>
    </location>
</feature>
<dbReference type="InterPro" id="IPR049730">
    <property type="entry name" value="SNF2/RAD54-like_C"/>
</dbReference>
<keyword evidence="8" id="KW-0067">ATP-binding</keyword>
<evidence type="ECO:0000256" key="5">
    <source>
        <dbReference type="ARBA" id="ARBA00022771"/>
    </source>
</evidence>
<dbReference type="CDD" id="cd17919">
    <property type="entry name" value="DEXHc_Snf"/>
    <property type="match status" value="1"/>
</dbReference>
<keyword evidence="3" id="KW-0479">Metal-binding</keyword>
<dbReference type="CDD" id="cd15489">
    <property type="entry name" value="PHD_SF"/>
    <property type="match status" value="1"/>
</dbReference>
<dbReference type="InterPro" id="IPR038718">
    <property type="entry name" value="SNF2-like_sf"/>
</dbReference>
<keyword evidence="5 10" id="KW-0863">Zinc-finger</keyword>
<dbReference type="Gene3D" id="3.40.50.300">
    <property type="entry name" value="P-loop containing nucleotide triphosphate hydrolases"/>
    <property type="match status" value="1"/>
</dbReference>
<evidence type="ECO:0000256" key="4">
    <source>
        <dbReference type="ARBA" id="ARBA00022741"/>
    </source>
</evidence>
<reference evidence="15 16" key="1">
    <citation type="submission" date="2024-01" db="EMBL/GenBank/DDBJ databases">
        <authorList>
            <person name="Allen C."/>
            <person name="Tagirdzhanova G."/>
        </authorList>
    </citation>
    <scope>NUCLEOTIDE SEQUENCE [LARGE SCALE GENOMIC DNA]</scope>
    <source>
        <strain evidence="15 16">CBS 573.63</strain>
    </source>
</reference>
<dbReference type="InterPro" id="IPR001965">
    <property type="entry name" value="Znf_PHD"/>
</dbReference>
<dbReference type="PANTHER" id="PTHR45623">
    <property type="entry name" value="CHROMODOMAIN-HELICASE-DNA-BINDING PROTEIN 3-RELATED-RELATED"/>
    <property type="match status" value="1"/>
</dbReference>
<evidence type="ECO:0000256" key="10">
    <source>
        <dbReference type="PROSITE-ProRule" id="PRU00146"/>
    </source>
</evidence>
<evidence type="ECO:0000259" key="13">
    <source>
        <dbReference type="PROSITE" id="PS51192"/>
    </source>
</evidence>
<feature type="domain" description="Helicase ATP-binding" evidence="13">
    <location>
        <begin position="908"/>
        <end position="1080"/>
    </location>
</feature>
<feature type="region of interest" description="Disordered" evidence="11">
    <location>
        <begin position="1604"/>
        <end position="1654"/>
    </location>
</feature>
<name>A0ABP0D757_9PEZI</name>
<dbReference type="InterPro" id="IPR041684">
    <property type="entry name" value="Znf-PHD-like"/>
</dbReference>
<comment type="subunit">
    <text evidence="2">Component of the NuA4 histone acetyltransferase complex.</text>
</comment>
<feature type="region of interest" description="Disordered" evidence="11">
    <location>
        <begin position="352"/>
        <end position="407"/>
    </location>
</feature>
<dbReference type="PANTHER" id="PTHR45623:SF17">
    <property type="entry name" value="CHROMODOMAIN-HELICASE-DNA-BINDING PROTEIN 3-RELATED"/>
    <property type="match status" value="1"/>
</dbReference>
<dbReference type="InterPro" id="IPR019787">
    <property type="entry name" value="Znf_PHD-finger"/>
</dbReference>
<comment type="subcellular location">
    <subcellularLocation>
        <location evidence="1">Nucleus</location>
    </subcellularLocation>
</comment>
<feature type="domain" description="PHD-type" evidence="12">
    <location>
        <begin position="515"/>
        <end position="576"/>
    </location>
</feature>
<dbReference type="Pfam" id="PF23615">
    <property type="entry name" value="Chromo_MIT1"/>
    <property type="match status" value="1"/>
</dbReference>
<dbReference type="EMBL" id="CAWUOM010000002">
    <property type="protein sequence ID" value="CAK7262771.1"/>
    <property type="molecule type" value="Genomic_DNA"/>
</dbReference>
<dbReference type="Gene3D" id="3.40.50.10810">
    <property type="entry name" value="Tandem AAA-ATPase domain"/>
    <property type="match status" value="1"/>
</dbReference>
<dbReference type="InterPro" id="IPR027417">
    <property type="entry name" value="P-loop_NTPase"/>
</dbReference>
<feature type="region of interest" description="Disordered" evidence="11">
    <location>
        <begin position="1737"/>
        <end position="1814"/>
    </location>
</feature>
<accession>A0ABP0D757</accession>
<evidence type="ECO:0000256" key="11">
    <source>
        <dbReference type="SAM" id="MobiDB-lite"/>
    </source>
</evidence>
<dbReference type="SUPFAM" id="SSF52540">
    <property type="entry name" value="P-loop containing nucleoside triphosphate hydrolases"/>
    <property type="match status" value="2"/>
</dbReference>
<evidence type="ECO:0008006" key="17">
    <source>
        <dbReference type="Google" id="ProtNLM"/>
    </source>
</evidence>
<proteinExistence type="predicted"/>
<feature type="compositionally biased region" description="Polar residues" evidence="11">
    <location>
        <begin position="54"/>
        <end position="78"/>
    </location>
</feature>
<feature type="compositionally biased region" description="Low complexity" evidence="11">
    <location>
        <begin position="1739"/>
        <end position="1812"/>
    </location>
</feature>
<evidence type="ECO:0000256" key="1">
    <source>
        <dbReference type="ARBA" id="ARBA00004123"/>
    </source>
</evidence>
<keyword evidence="4" id="KW-0547">Nucleotide-binding</keyword>
<evidence type="ECO:0000256" key="9">
    <source>
        <dbReference type="ARBA" id="ARBA00023242"/>
    </source>
</evidence>
<dbReference type="Pfam" id="PF00176">
    <property type="entry name" value="SNF2-rel_dom"/>
    <property type="match status" value="1"/>
</dbReference>
<dbReference type="PROSITE" id="PS50016">
    <property type="entry name" value="ZF_PHD_2"/>
    <property type="match status" value="1"/>
</dbReference>
<evidence type="ECO:0000256" key="3">
    <source>
        <dbReference type="ARBA" id="ARBA00022723"/>
    </source>
</evidence>
<sequence length="2195" mass="246888">MSGPAANGGPVVLFGAANSNQTGHSDSTTAAARVPGNGFDNNYRESGSEDPDSTSKSVVDSGSDADNTVVRTSRQSASDGPADAEVISGKGRGERNETNSFKETEDTDEVNEDIIKDPETNYIHAFLQRTQEKQLDEMNEHAKNDLSTFAGEEHGRNEETVEKHVIPGDVYDGPIDADIVLVRDGSRIEVIIEPLPEDRHAEYQMCSHSDYVYQGNRRMHERDSYETEYGDGARSEISRRDIYHRPNGSNVRRTFKRRELEENNGLSSARYDLKRRRLWLNGGRMTGSSVTSEVTSRSSSPTSTQSPGFKDESSMDIDLDDNRESRLYLNTPHAHMRTQSKRVQPSIEYTLRSMTNSSEDDDDDVIDGRRSRARASRFSSRLDQSRKVASRRLTQDDDVDELGGDNDADFISNIHSNTQVVSKSDRGKWKHQYHGSTAATKNRFARDSSFEFKNARRSSRANKNTRRMVDPTNYDDESLYADYDVTPIQPRLRPAGLKEIFQPLEASSPFRDFHMQICYSCSEPATKASEGMMIYCQGCSLAFHKECIGQRKSREHAVTKVTANGFVLQCRFCVNHAKTKNPSGPSLDRCSVCYEIGASCAPFAPKKSAKEEELLRQQNEGVDPITPVDPELVNSAGNVFFRCTQCHRAFHYEHLPPPPADCVDEEIADIRKERLAQYSLDGKCRDCLDVQGKFVKVIAWRPAIRNSAVSENEKSAQVSFDDISEDDKEYLIKWDKLSYDHCEWRPGPWVVNICQWTRVRQAFLKRNDGANIPPVFDKESAFPAEYLYPDIIFMVRYKHDLQVRSKKEGLTCIKEVEQIMVKFQGLGYEATVWDDVPPPDSGERWNTFVSAYDEYLNGEHFRIGSQKSMRGRVKDFQRSKFKLISQQPAVLRHGKLMPYQMEGLNWLLFNYYKGKSVVLADEMGLGKTVQVIALLSTLILEAPRTWPFLVVVPNSTCSNWRREIKNWAPDLRVVSYHGGRVSQSMAYDYELFPGGKQAMHAHVVIMSYESAQDEKTHRLFHNVRWSGLIVDEGQRLKNDNSLLYLALRRMDIGFRLLLTGTPLQNNKRELFNLLQFVDSSNDAIQLDKTYDTITAENLPELHKLIRPYFLRRTKAEVLGFLPPMAQIIVPVSMTVVQEKLCKSILSKNPQLVRSIFSKEHSKSTDRASCNNILMQLRKCLCHPFVYSEAIEERNVEVEQMHHNLIEASAKLLLLKIMLPKLKERGHRVLIFSQFLNQLDIIEDFMHITGLSYQRLDGSISSLEKQRRIDAFNAPDSQLFAFLLSTRAGGVGINLATADTVLVLDPDFNPHQDIQAFSRAHRIGQKNKVLCFQLMTKDSVEEKIMQIGRSKMALDHALIETMDADDDAGNDVESILRHGAEALFSEDAARDRIVYDDASVEKLLDRSQVENTRTDDKKSAESQFSFARVWANEMGILANDIELTTTSSTANDDQDTNAAMLSVWDKIISEREAEAARLAESQREVLGRGGRRRTKIVYEQTYPKSGDGADDGVLLDGDGNTVSDGSPEKKTKKKRRSKIDEDGDFLANNDGDDSSEHSDSHSPLASDLTAVEASTLTRDKQKPRSKLVTSGYKQLATGDHLAQQAQGVNGPVPHSDSNGQLTLERPHPAEPQPGFQSQVQVLQQQQQQQQHPASQAQYVAKVDFRQEDLAQKQHHLGVAGSGFQLTTSGTAPNAAAHDVNLVSSETALAMTMNNQGTMPLVHLQGLNSPMPQALRSNLAQHQDQQRQQLLQQSQYSQQYQHHQVLPQPSQQSQQPQPFQQVLQSQQQQQQLLPQIQHNQQHQHLQQQQQQQQSRGALPGALFNEASLRATDSCAELHPLEDVKAITTANPDISRQVATQLFGLLTLCERKASATQKELQVVDQLSKAHHQKRLATAAIAEDDALGTVNLGNASEYLVNLLLIHRKQRYCVADAHELLRQQYRLHLIQRLAFFHRQYAFLLEHKTGNFTLQDFSAAGDQRQRNLASTKFAQSVQVLKVDARKVVEAVKLQGIDGKLPDLPSWARMEISYAEALIRQLAAVVDGELSNPPHLNGNGSLLSDESLSYPEFPHQQLSPPPPTHSPPSTVSLAAREPAVPLPLVSPQALLQGPSQDRPQSLPQGSAMVQPFDALGIPIMRRCHRCNVSYLANDGCANTDCELSIRLAIDALRNSKIDFYEKTAKRMDLKTKLGKIVRRARM</sequence>
<dbReference type="SMART" id="SM00249">
    <property type="entry name" value="PHD"/>
    <property type="match status" value="1"/>
</dbReference>
<feature type="compositionally biased region" description="Acidic residues" evidence="11">
    <location>
        <begin position="396"/>
        <end position="407"/>
    </location>
</feature>
<feature type="compositionally biased region" description="Low complexity" evidence="11">
    <location>
        <begin position="1631"/>
        <end position="1654"/>
    </location>
</feature>
<dbReference type="SUPFAM" id="SSF54160">
    <property type="entry name" value="Chromo domain-like"/>
    <property type="match status" value="1"/>
</dbReference>
<evidence type="ECO:0000259" key="14">
    <source>
        <dbReference type="PROSITE" id="PS51194"/>
    </source>
</evidence>
<gene>
    <name evidence="15" type="ORF">SEPCBS57363_000213</name>
</gene>
<dbReference type="SMART" id="SM00490">
    <property type="entry name" value="HELICc"/>
    <property type="match status" value="1"/>
</dbReference>
<dbReference type="Pfam" id="PF00271">
    <property type="entry name" value="Helicase_C"/>
    <property type="match status" value="1"/>
</dbReference>
<feature type="region of interest" description="Disordered" evidence="11">
    <location>
        <begin position="284"/>
        <end position="317"/>
    </location>
</feature>
<evidence type="ECO:0000259" key="12">
    <source>
        <dbReference type="PROSITE" id="PS50016"/>
    </source>
</evidence>
<dbReference type="InterPro" id="IPR014001">
    <property type="entry name" value="Helicase_ATP-bd"/>
</dbReference>
<keyword evidence="16" id="KW-1185">Reference proteome</keyword>
<feature type="region of interest" description="Disordered" evidence="11">
    <location>
        <begin position="2049"/>
        <end position="2084"/>
    </location>
</feature>
<dbReference type="Gene3D" id="2.40.50.40">
    <property type="match status" value="1"/>
</dbReference>
<evidence type="ECO:0000313" key="15">
    <source>
        <dbReference type="EMBL" id="CAK7262771.1"/>
    </source>
</evidence>
<dbReference type="SUPFAM" id="SSF57903">
    <property type="entry name" value="FYVE/PHD zinc finger"/>
    <property type="match status" value="1"/>
</dbReference>
<dbReference type="InterPro" id="IPR011011">
    <property type="entry name" value="Znf_FYVE_PHD"/>
</dbReference>
<dbReference type="Gene3D" id="3.30.40.10">
    <property type="entry name" value="Zinc/RING finger domain, C3HC4 (zinc finger)"/>
    <property type="match status" value="1"/>
</dbReference>
<dbReference type="Pfam" id="PF15446">
    <property type="entry name" value="zf-PHD-like"/>
    <property type="match status" value="1"/>
</dbReference>
<dbReference type="InterPro" id="IPR013083">
    <property type="entry name" value="Znf_RING/FYVE/PHD"/>
</dbReference>
<evidence type="ECO:0000256" key="7">
    <source>
        <dbReference type="ARBA" id="ARBA00022833"/>
    </source>
</evidence>
<dbReference type="CDD" id="cd18793">
    <property type="entry name" value="SF2_C_SNF"/>
    <property type="match status" value="1"/>
</dbReference>
<dbReference type="PROSITE" id="PS51192">
    <property type="entry name" value="HELICASE_ATP_BIND_1"/>
    <property type="match status" value="1"/>
</dbReference>
<dbReference type="PROSITE" id="PS51194">
    <property type="entry name" value="HELICASE_CTER"/>
    <property type="match status" value="1"/>
</dbReference>
<evidence type="ECO:0000256" key="2">
    <source>
        <dbReference type="ARBA" id="ARBA00011353"/>
    </source>
</evidence>
<feature type="region of interest" description="Disordered" evidence="11">
    <location>
        <begin position="1500"/>
        <end position="1566"/>
    </location>
</feature>